<dbReference type="PANTHER" id="PTHR34048:SF3">
    <property type="entry name" value="LOW-DENSITY RECEPTOR-LIKE PROTEIN"/>
    <property type="match status" value="1"/>
</dbReference>
<dbReference type="AlphaFoldDB" id="A0A835RW46"/>
<feature type="region of interest" description="Disordered" evidence="1">
    <location>
        <begin position="179"/>
        <end position="201"/>
    </location>
</feature>
<evidence type="ECO:0000256" key="1">
    <source>
        <dbReference type="SAM" id="MobiDB-lite"/>
    </source>
</evidence>
<keyword evidence="3" id="KW-1185">Reference proteome</keyword>
<sequence>MAPPEENNGEMPSAEEVVDDAAGSEAATRKPISTVVMVICECASTDYVIFSDRLIDNLDSALIGALLFRLFYCSDADGGSPPRQQVAALGRPRWIIVLVAPKEVVIFSLAFSLEEWFLEPWPMSSARRRYISNEDEYGFRRPRRLVYYEDESGLEKARQTLNWKIRQLNFAIDRVSSRLRGEKEMPDPESIEADSGFGATL</sequence>
<feature type="region of interest" description="Disordered" evidence="1">
    <location>
        <begin position="1"/>
        <end position="25"/>
    </location>
</feature>
<name>A0A835RW46_VANPL</name>
<reference evidence="2 3" key="1">
    <citation type="journal article" date="2020" name="Nat. Food">
        <title>A phased Vanilla planifolia genome enables genetic improvement of flavour and production.</title>
        <authorList>
            <person name="Hasing T."/>
            <person name="Tang H."/>
            <person name="Brym M."/>
            <person name="Khazi F."/>
            <person name="Huang T."/>
            <person name="Chambers A.H."/>
        </authorList>
    </citation>
    <scope>NUCLEOTIDE SEQUENCE [LARGE SCALE GENOMIC DNA]</scope>
    <source>
        <tissue evidence="2">Leaf</tissue>
    </source>
</reference>
<dbReference type="Proteomes" id="UP000636800">
    <property type="component" value="Chromosome 1"/>
</dbReference>
<dbReference type="EMBL" id="JADCNL010000001">
    <property type="protein sequence ID" value="KAG0497878.1"/>
    <property type="molecule type" value="Genomic_DNA"/>
</dbReference>
<proteinExistence type="predicted"/>
<evidence type="ECO:0000313" key="3">
    <source>
        <dbReference type="Proteomes" id="UP000636800"/>
    </source>
</evidence>
<dbReference type="GO" id="GO:0009535">
    <property type="term" value="C:chloroplast thylakoid membrane"/>
    <property type="evidence" value="ECO:0007669"/>
    <property type="project" value="TreeGrafter"/>
</dbReference>
<accession>A0A835RW46</accession>
<gene>
    <name evidence="2" type="ORF">HPP92_002569</name>
</gene>
<dbReference type="InterPro" id="IPR040377">
    <property type="entry name" value="Ssl2009-like"/>
</dbReference>
<protein>
    <submittedName>
        <fullName evidence="2">Uncharacterized protein</fullName>
    </submittedName>
</protein>
<comment type="caution">
    <text evidence="2">The sequence shown here is derived from an EMBL/GenBank/DDBJ whole genome shotgun (WGS) entry which is preliminary data.</text>
</comment>
<dbReference type="GO" id="GO:0009706">
    <property type="term" value="C:chloroplast inner membrane"/>
    <property type="evidence" value="ECO:0007669"/>
    <property type="project" value="TreeGrafter"/>
</dbReference>
<dbReference type="PANTHER" id="PTHR34048">
    <property type="entry name" value="LOW-DENSITY RECEPTOR-LIKE PROTEIN"/>
    <property type="match status" value="1"/>
</dbReference>
<evidence type="ECO:0000313" key="2">
    <source>
        <dbReference type="EMBL" id="KAG0497878.1"/>
    </source>
</evidence>
<organism evidence="2 3">
    <name type="scientific">Vanilla planifolia</name>
    <name type="common">Vanilla</name>
    <dbReference type="NCBI Taxonomy" id="51239"/>
    <lineage>
        <taxon>Eukaryota</taxon>
        <taxon>Viridiplantae</taxon>
        <taxon>Streptophyta</taxon>
        <taxon>Embryophyta</taxon>
        <taxon>Tracheophyta</taxon>
        <taxon>Spermatophyta</taxon>
        <taxon>Magnoliopsida</taxon>
        <taxon>Liliopsida</taxon>
        <taxon>Asparagales</taxon>
        <taxon>Orchidaceae</taxon>
        <taxon>Vanilloideae</taxon>
        <taxon>Vanilleae</taxon>
        <taxon>Vanilla</taxon>
    </lineage>
</organism>